<evidence type="ECO:0000256" key="1">
    <source>
        <dbReference type="ARBA" id="ARBA00001947"/>
    </source>
</evidence>
<dbReference type="GO" id="GO:0006508">
    <property type="term" value="P:proteolysis"/>
    <property type="evidence" value="ECO:0007669"/>
    <property type="project" value="UniProtKB-KW"/>
</dbReference>
<dbReference type="Proteomes" id="UP000599312">
    <property type="component" value="Unassembled WGS sequence"/>
</dbReference>
<keyword evidence="7" id="KW-0175">Coiled coil</keyword>
<keyword evidence="2" id="KW-0645">Protease</keyword>
<dbReference type="CDD" id="cd12797">
    <property type="entry name" value="M23_peptidase"/>
    <property type="match status" value="1"/>
</dbReference>
<feature type="signal peptide" evidence="8">
    <location>
        <begin position="1"/>
        <end position="22"/>
    </location>
</feature>
<proteinExistence type="predicted"/>
<dbReference type="GO" id="GO:0004222">
    <property type="term" value="F:metalloendopeptidase activity"/>
    <property type="evidence" value="ECO:0007669"/>
    <property type="project" value="TreeGrafter"/>
</dbReference>
<evidence type="ECO:0000256" key="7">
    <source>
        <dbReference type="SAM" id="Coils"/>
    </source>
</evidence>
<evidence type="ECO:0000256" key="6">
    <source>
        <dbReference type="ARBA" id="ARBA00023049"/>
    </source>
</evidence>
<keyword evidence="4" id="KW-0378">Hydrolase</keyword>
<comment type="caution">
    <text evidence="10">The sequence shown here is derived from an EMBL/GenBank/DDBJ whole genome shotgun (WGS) entry which is preliminary data.</text>
</comment>
<reference evidence="10" key="1">
    <citation type="submission" date="2020-11" db="EMBL/GenBank/DDBJ databases">
        <authorList>
            <person name="Kim M.K."/>
        </authorList>
    </citation>
    <scope>NUCLEOTIDE SEQUENCE</scope>
    <source>
        <strain evidence="10">BT350</strain>
    </source>
</reference>
<sequence length="441" mass="47622">MTRKVLGLATWVAALALGPAQAQQILAPATQPMAETAEQKAQRENDLKVLEEAMAGSAEARKRLEAEIADIRTDRAKLNAALIETAERTRGTEDRIRNLEQRLQTLTASEAAIRRSLEGRRGIIIEVFAALQRMGRRPPPAVLVRPEDMLEAVRASILLGAVLPELRAEAETLASDLAELVRLKDAIATDRSTLGTELSALTSEQDRLTALMSARQSRIVEVERNMGVEREKAAELARQAGTLKELIDRMEKESAAAQRAAEEARKAAEAQERDAKEKFAQAAFRDPARLAPKIPFSEARGLLPKPVSGETALTFGVPDGYGGTTRGISITTRPKASVVSPADGWVAFAGPFRSYGRLLIINAGGGYYVLLAGMDQINVDVGQFVLAGEPVALMGETPLMSLAGGAIEKNNPVLYVEFRKDGGSIDPSPWWAKSQGEKVRG</sequence>
<keyword evidence="5" id="KW-0862">Zinc</keyword>
<keyword evidence="8" id="KW-0732">Signal</keyword>
<dbReference type="SUPFAM" id="SSF51261">
    <property type="entry name" value="Duplicated hybrid motif"/>
    <property type="match status" value="1"/>
</dbReference>
<dbReference type="InterPro" id="IPR050570">
    <property type="entry name" value="Cell_wall_metabolism_enzyme"/>
</dbReference>
<feature type="chain" id="PRO_5036699697" evidence="8">
    <location>
        <begin position="23"/>
        <end position="441"/>
    </location>
</feature>
<dbReference type="InterPro" id="IPR011055">
    <property type="entry name" value="Dup_hybrid_motif"/>
</dbReference>
<dbReference type="EMBL" id="JADQDO010000010">
    <property type="protein sequence ID" value="MBF9235102.1"/>
    <property type="molecule type" value="Genomic_DNA"/>
</dbReference>
<evidence type="ECO:0000256" key="5">
    <source>
        <dbReference type="ARBA" id="ARBA00022833"/>
    </source>
</evidence>
<evidence type="ECO:0000256" key="8">
    <source>
        <dbReference type="SAM" id="SignalP"/>
    </source>
</evidence>
<evidence type="ECO:0000259" key="9">
    <source>
        <dbReference type="Pfam" id="PF01551"/>
    </source>
</evidence>
<dbReference type="RefSeq" id="WP_196273097.1">
    <property type="nucleotide sequence ID" value="NZ_JADQDO010000010.1"/>
</dbReference>
<evidence type="ECO:0000256" key="2">
    <source>
        <dbReference type="ARBA" id="ARBA00022670"/>
    </source>
</evidence>
<keyword evidence="11" id="KW-1185">Reference proteome</keyword>
<evidence type="ECO:0000313" key="10">
    <source>
        <dbReference type="EMBL" id="MBF9235102.1"/>
    </source>
</evidence>
<dbReference type="InterPro" id="IPR016047">
    <property type="entry name" value="M23ase_b-sheet_dom"/>
</dbReference>
<dbReference type="PANTHER" id="PTHR21666:SF288">
    <property type="entry name" value="CELL DIVISION PROTEIN YTFB"/>
    <property type="match status" value="1"/>
</dbReference>
<feature type="coiled-coil region" evidence="7">
    <location>
        <begin position="33"/>
        <end position="116"/>
    </location>
</feature>
<evidence type="ECO:0000256" key="4">
    <source>
        <dbReference type="ARBA" id="ARBA00022801"/>
    </source>
</evidence>
<organism evidence="10 11">
    <name type="scientific">Microvirga alba</name>
    <dbReference type="NCBI Taxonomy" id="2791025"/>
    <lineage>
        <taxon>Bacteria</taxon>
        <taxon>Pseudomonadati</taxon>
        <taxon>Pseudomonadota</taxon>
        <taxon>Alphaproteobacteria</taxon>
        <taxon>Hyphomicrobiales</taxon>
        <taxon>Methylobacteriaceae</taxon>
        <taxon>Microvirga</taxon>
    </lineage>
</organism>
<accession>A0A931FQW6</accession>
<dbReference type="Gene3D" id="6.10.250.3150">
    <property type="match status" value="1"/>
</dbReference>
<dbReference type="PANTHER" id="PTHR21666">
    <property type="entry name" value="PEPTIDASE-RELATED"/>
    <property type="match status" value="1"/>
</dbReference>
<protein>
    <submittedName>
        <fullName evidence="10">Peptidoglycan DD-metalloendopeptidase family protein</fullName>
    </submittedName>
</protein>
<dbReference type="Pfam" id="PF01551">
    <property type="entry name" value="Peptidase_M23"/>
    <property type="match status" value="1"/>
</dbReference>
<comment type="cofactor">
    <cofactor evidence="1">
        <name>Zn(2+)</name>
        <dbReference type="ChEBI" id="CHEBI:29105"/>
    </cofactor>
</comment>
<feature type="domain" description="M23ase beta-sheet core" evidence="9">
    <location>
        <begin position="325"/>
        <end position="427"/>
    </location>
</feature>
<gene>
    <name evidence="10" type="ORF">I2H38_17145</name>
</gene>
<dbReference type="AlphaFoldDB" id="A0A931FQW6"/>
<feature type="coiled-coil region" evidence="7">
    <location>
        <begin position="219"/>
        <end position="281"/>
    </location>
</feature>
<evidence type="ECO:0000256" key="3">
    <source>
        <dbReference type="ARBA" id="ARBA00022723"/>
    </source>
</evidence>
<evidence type="ECO:0000313" key="11">
    <source>
        <dbReference type="Proteomes" id="UP000599312"/>
    </source>
</evidence>
<name>A0A931FQW6_9HYPH</name>
<keyword evidence="3" id="KW-0479">Metal-binding</keyword>
<dbReference type="Gene3D" id="2.70.70.10">
    <property type="entry name" value="Glucose Permease (Domain IIA)"/>
    <property type="match status" value="1"/>
</dbReference>
<dbReference type="GO" id="GO:0046872">
    <property type="term" value="F:metal ion binding"/>
    <property type="evidence" value="ECO:0007669"/>
    <property type="project" value="UniProtKB-KW"/>
</dbReference>
<keyword evidence="6" id="KW-0482">Metalloprotease</keyword>